<name>A0A835U7N8_VANPL</name>
<sequence>MDAGMEGRRRRLPGEERKKTRWPFLARRLESSKNGRRWPMASHGSITMWSCFPESSAMKAK</sequence>
<organism evidence="1 2">
    <name type="scientific">Vanilla planifolia</name>
    <name type="common">Vanilla</name>
    <dbReference type="NCBI Taxonomy" id="51239"/>
    <lineage>
        <taxon>Eukaryota</taxon>
        <taxon>Viridiplantae</taxon>
        <taxon>Streptophyta</taxon>
        <taxon>Embryophyta</taxon>
        <taxon>Tracheophyta</taxon>
        <taxon>Spermatophyta</taxon>
        <taxon>Magnoliopsida</taxon>
        <taxon>Liliopsida</taxon>
        <taxon>Asparagales</taxon>
        <taxon>Orchidaceae</taxon>
        <taxon>Vanilloideae</taxon>
        <taxon>Vanilleae</taxon>
        <taxon>Vanilla</taxon>
    </lineage>
</organism>
<proteinExistence type="predicted"/>
<gene>
    <name evidence="1" type="ORF">HPP92_027430</name>
</gene>
<dbReference type="Proteomes" id="UP000639772">
    <property type="component" value="Unassembled WGS sequence"/>
</dbReference>
<protein>
    <submittedName>
        <fullName evidence="1">Uncharacterized protein</fullName>
    </submittedName>
</protein>
<dbReference type="AlphaFoldDB" id="A0A835U7N8"/>
<evidence type="ECO:0000313" key="2">
    <source>
        <dbReference type="Proteomes" id="UP000639772"/>
    </source>
</evidence>
<evidence type="ECO:0000313" key="1">
    <source>
        <dbReference type="EMBL" id="KAG0449186.1"/>
    </source>
</evidence>
<reference evidence="1 2" key="1">
    <citation type="journal article" date="2020" name="Nat. Food">
        <title>A phased Vanilla planifolia genome enables genetic improvement of flavour and production.</title>
        <authorList>
            <person name="Hasing T."/>
            <person name="Tang H."/>
            <person name="Brym M."/>
            <person name="Khazi F."/>
            <person name="Huang T."/>
            <person name="Chambers A.H."/>
        </authorList>
    </citation>
    <scope>NUCLEOTIDE SEQUENCE [LARGE SCALE GENOMIC DNA]</scope>
    <source>
        <tissue evidence="1">Leaf</tissue>
    </source>
</reference>
<dbReference type="EMBL" id="JADCNM010000200">
    <property type="protein sequence ID" value="KAG0449186.1"/>
    <property type="molecule type" value="Genomic_DNA"/>
</dbReference>
<accession>A0A835U7N8</accession>
<comment type="caution">
    <text evidence="1">The sequence shown here is derived from an EMBL/GenBank/DDBJ whole genome shotgun (WGS) entry which is preliminary data.</text>
</comment>